<dbReference type="Gramene" id="rna43048">
    <property type="protein sequence ID" value="RHN48341.1"/>
    <property type="gene ID" value="gene43048"/>
</dbReference>
<name>A0A396H733_MEDTR</name>
<gene>
    <name evidence="2" type="ORF">MtrunA17_Chr7g0262741</name>
</gene>
<feature type="compositionally biased region" description="Gly residues" evidence="1">
    <location>
        <begin position="1"/>
        <end position="21"/>
    </location>
</feature>
<sequence length="43" mass="3988">MLGVGEGSSLGENGGGGGRGLRPGDECVISCVGSLCGDGDCGC</sequence>
<proteinExistence type="predicted"/>
<evidence type="ECO:0000313" key="3">
    <source>
        <dbReference type="Proteomes" id="UP000265566"/>
    </source>
</evidence>
<dbReference type="AlphaFoldDB" id="A0A396H733"/>
<evidence type="ECO:0000313" key="2">
    <source>
        <dbReference type="EMBL" id="RHN48341.1"/>
    </source>
</evidence>
<accession>A0A396H733</accession>
<protein>
    <submittedName>
        <fullName evidence="2">Uncharacterized protein</fullName>
    </submittedName>
</protein>
<feature type="region of interest" description="Disordered" evidence="1">
    <location>
        <begin position="1"/>
        <end position="22"/>
    </location>
</feature>
<organism evidence="2 3">
    <name type="scientific">Medicago truncatula</name>
    <name type="common">Barrel medic</name>
    <name type="synonym">Medicago tribuloides</name>
    <dbReference type="NCBI Taxonomy" id="3880"/>
    <lineage>
        <taxon>Eukaryota</taxon>
        <taxon>Viridiplantae</taxon>
        <taxon>Streptophyta</taxon>
        <taxon>Embryophyta</taxon>
        <taxon>Tracheophyta</taxon>
        <taxon>Spermatophyta</taxon>
        <taxon>Magnoliopsida</taxon>
        <taxon>eudicotyledons</taxon>
        <taxon>Gunneridae</taxon>
        <taxon>Pentapetalae</taxon>
        <taxon>rosids</taxon>
        <taxon>fabids</taxon>
        <taxon>Fabales</taxon>
        <taxon>Fabaceae</taxon>
        <taxon>Papilionoideae</taxon>
        <taxon>50 kb inversion clade</taxon>
        <taxon>NPAAA clade</taxon>
        <taxon>Hologalegina</taxon>
        <taxon>IRL clade</taxon>
        <taxon>Trifolieae</taxon>
        <taxon>Medicago</taxon>
    </lineage>
</organism>
<dbReference type="Proteomes" id="UP000265566">
    <property type="component" value="Chromosome 7"/>
</dbReference>
<reference evidence="3" key="1">
    <citation type="journal article" date="2018" name="Nat. Plants">
        <title>Whole-genome landscape of Medicago truncatula symbiotic genes.</title>
        <authorList>
            <person name="Pecrix Y."/>
            <person name="Staton S.E."/>
            <person name="Sallet E."/>
            <person name="Lelandais-Briere C."/>
            <person name="Moreau S."/>
            <person name="Carrere S."/>
            <person name="Blein T."/>
            <person name="Jardinaud M.F."/>
            <person name="Latrasse D."/>
            <person name="Zouine M."/>
            <person name="Zahm M."/>
            <person name="Kreplak J."/>
            <person name="Mayjonade B."/>
            <person name="Satge C."/>
            <person name="Perez M."/>
            <person name="Cauet S."/>
            <person name="Marande W."/>
            <person name="Chantry-Darmon C."/>
            <person name="Lopez-Roques C."/>
            <person name="Bouchez O."/>
            <person name="Berard A."/>
            <person name="Debelle F."/>
            <person name="Munos S."/>
            <person name="Bendahmane A."/>
            <person name="Berges H."/>
            <person name="Niebel A."/>
            <person name="Buitink J."/>
            <person name="Frugier F."/>
            <person name="Benhamed M."/>
            <person name="Crespi M."/>
            <person name="Gouzy J."/>
            <person name="Gamas P."/>
        </authorList>
    </citation>
    <scope>NUCLEOTIDE SEQUENCE [LARGE SCALE GENOMIC DNA]</scope>
    <source>
        <strain evidence="3">cv. Jemalong A17</strain>
    </source>
</reference>
<comment type="caution">
    <text evidence="2">The sequence shown here is derived from an EMBL/GenBank/DDBJ whole genome shotgun (WGS) entry which is preliminary data.</text>
</comment>
<dbReference type="EMBL" id="PSQE01000007">
    <property type="protein sequence ID" value="RHN48341.1"/>
    <property type="molecule type" value="Genomic_DNA"/>
</dbReference>
<evidence type="ECO:0000256" key="1">
    <source>
        <dbReference type="SAM" id="MobiDB-lite"/>
    </source>
</evidence>